<dbReference type="PANTHER" id="PTHR43690:SF34">
    <property type="entry name" value="ZINC PROTEASE PQQL-LIKE"/>
    <property type="match status" value="1"/>
</dbReference>
<evidence type="ECO:0000256" key="6">
    <source>
        <dbReference type="ARBA" id="ARBA00022833"/>
    </source>
</evidence>
<dbReference type="GO" id="GO:0046872">
    <property type="term" value="F:metal ion binding"/>
    <property type="evidence" value="ECO:0007669"/>
    <property type="project" value="UniProtKB-KW"/>
</dbReference>
<proteinExistence type="inferred from homology"/>
<evidence type="ECO:0000259" key="11">
    <source>
        <dbReference type="Pfam" id="PF05193"/>
    </source>
</evidence>
<gene>
    <name evidence="12" type="ORF">Mucpa_4582</name>
</gene>
<keyword evidence="13" id="KW-1185">Reference proteome</keyword>
<dbReference type="GO" id="GO:0006508">
    <property type="term" value="P:proteolysis"/>
    <property type="evidence" value="ECO:0007669"/>
    <property type="project" value="UniProtKB-KW"/>
</dbReference>
<keyword evidence="3" id="KW-0645">Protease</keyword>
<dbReference type="InterPro" id="IPR050626">
    <property type="entry name" value="Peptidase_M16"/>
</dbReference>
<comment type="cofactor">
    <cofactor evidence="1">
        <name>Zn(2+)</name>
        <dbReference type="ChEBI" id="CHEBI:29105"/>
    </cofactor>
</comment>
<evidence type="ECO:0000256" key="1">
    <source>
        <dbReference type="ARBA" id="ARBA00001947"/>
    </source>
</evidence>
<evidence type="ECO:0000256" key="3">
    <source>
        <dbReference type="ARBA" id="ARBA00022670"/>
    </source>
</evidence>
<evidence type="ECO:0000259" key="10">
    <source>
        <dbReference type="Pfam" id="PF00675"/>
    </source>
</evidence>
<keyword evidence="5" id="KW-0378">Hydrolase</keyword>
<dbReference type="RefSeq" id="WP_008509548.1">
    <property type="nucleotide sequence ID" value="NZ_CM001403.1"/>
</dbReference>
<keyword evidence="6" id="KW-0862">Zinc</keyword>
<reference evidence="12" key="1">
    <citation type="submission" date="2011-09" db="EMBL/GenBank/DDBJ databases">
        <title>The permanent draft genome of Mucilaginibacter paludis DSM 18603.</title>
        <authorList>
            <consortium name="US DOE Joint Genome Institute (JGI-PGF)"/>
            <person name="Lucas S."/>
            <person name="Han J."/>
            <person name="Lapidus A."/>
            <person name="Bruce D."/>
            <person name="Goodwin L."/>
            <person name="Pitluck S."/>
            <person name="Peters L."/>
            <person name="Kyrpides N."/>
            <person name="Mavromatis K."/>
            <person name="Ivanova N."/>
            <person name="Mikhailova N."/>
            <person name="Held B."/>
            <person name="Detter J.C."/>
            <person name="Tapia R."/>
            <person name="Han C."/>
            <person name="Land M."/>
            <person name="Hauser L."/>
            <person name="Markowitz V."/>
            <person name="Cheng J.-F."/>
            <person name="Hugenholtz P."/>
            <person name="Woyke T."/>
            <person name="Wu D."/>
            <person name="Tindall B."/>
            <person name="Brambilla E."/>
            <person name="Klenk H.-P."/>
            <person name="Eisen J.A."/>
        </authorList>
    </citation>
    <scope>NUCLEOTIDE SEQUENCE [LARGE SCALE GENOMIC DNA]</scope>
    <source>
        <strain evidence="12">DSM 18603</strain>
    </source>
</reference>
<dbReference type="PROSITE" id="PS00143">
    <property type="entry name" value="INSULINASE"/>
    <property type="match status" value="1"/>
</dbReference>
<organism evidence="12 13">
    <name type="scientific">Mucilaginibacter paludis DSM 18603</name>
    <dbReference type="NCBI Taxonomy" id="714943"/>
    <lineage>
        <taxon>Bacteria</taxon>
        <taxon>Pseudomonadati</taxon>
        <taxon>Bacteroidota</taxon>
        <taxon>Sphingobacteriia</taxon>
        <taxon>Sphingobacteriales</taxon>
        <taxon>Sphingobacteriaceae</taxon>
        <taxon>Mucilaginibacter</taxon>
    </lineage>
</organism>
<dbReference type="Proteomes" id="UP000002774">
    <property type="component" value="Chromosome"/>
</dbReference>
<dbReference type="InterPro" id="IPR007863">
    <property type="entry name" value="Peptidase_M16_C"/>
</dbReference>
<keyword evidence="9" id="KW-0732">Signal</keyword>
<dbReference type="AlphaFoldDB" id="H1Y752"/>
<dbReference type="Pfam" id="PF05193">
    <property type="entry name" value="Peptidase_M16_C"/>
    <property type="match status" value="2"/>
</dbReference>
<dbReference type="Pfam" id="PF00675">
    <property type="entry name" value="Peptidase_M16"/>
    <property type="match status" value="1"/>
</dbReference>
<evidence type="ECO:0000256" key="8">
    <source>
        <dbReference type="RuleBase" id="RU004447"/>
    </source>
</evidence>
<sequence length="941" mass="104926">MQIKNLCLALAGFVTLAGAVLAQDKPLVLDPAVRTGKLPNGFTYYIRHNEEPKNRVVFYLANKIGSILETDDQQGLAHFMEHMSFNGTTHFPKNELVDYLQKAGVRFGADINAYTSFDETVYQLPLPTDKPEVLQNGIQIMRDWAHEATLEPAEIDKERGVILEEKRLGKGAQERMRRQYWPALLNQSRYAVRIPIGTEEILKSFKPETIKSFYQDWYRPDLQALIVVGDIDVNQMEQTIKSKFSDLSNPKAEKVRTKYTIPLTGLNQFQAVTDPEMTSTVAQIIIKHKASTITTAADYRTAITNELFNQMLAERFSELARQADPPFLQGGAAVDGFMGGLDDFSASVAVKPNTLERGLKNVWREIERAKRFGFTATELDRAKQNYQSQMESALKEKSKTGSESYVKEYLAYFLKGEAAPGIDVEYQIVKDALPKISLADIAKVMQTYIRADNRDILIMAPEKDKATLPDEAAILGWLKTVEAEDLAPYKDEVNNQALLAKAPSAGKVIKQVKDDHLNITTLTLSNGVKVVLKPTDFKNDEIMFSSFAAGGTSLYSDADFQSAANAGIIPSFGAGNYNTTELSKYLSGKQIGVQPYIGERSQGISARSTNKDLETCLQLAYAFLTEPRKDESQFKSIIQRSKAALANRGNDPSNVFKDSVSAILGNYNVRRTGPTVAKLEQIDLDKAYRIYKERFADASGMTFTFVGSFDVETIKPLLEKYIALLPATHINEHAKDLGIRPPTGHIEKNIYKGTEPKATVQLLFTGDFTYTPKERKQLDALKETLEIRLLERLREDESGVYTPSAFASTAKLPNARYNFGIAFGCAPQNVDKLVASALDEVNKLKTDGPAQVNIDKYKAEDARTRETNLKTNNWWMAYLNNQLQDGEPLNQLDNYSANIQSIDPASLKLIAQKYLSGKNYIRLVLLPQSSSALPASTKQAN</sequence>
<dbReference type="Gene3D" id="3.30.830.10">
    <property type="entry name" value="Metalloenzyme, LuxS/M16 peptidase-like"/>
    <property type="match status" value="4"/>
</dbReference>
<keyword evidence="7" id="KW-0482">Metalloprotease</keyword>
<dbReference type="PANTHER" id="PTHR43690">
    <property type="entry name" value="NARDILYSIN"/>
    <property type="match status" value="1"/>
</dbReference>
<evidence type="ECO:0000256" key="2">
    <source>
        <dbReference type="ARBA" id="ARBA00007261"/>
    </source>
</evidence>
<comment type="similarity">
    <text evidence="2 8">Belongs to the peptidase M16 family.</text>
</comment>
<dbReference type="InterPro" id="IPR011249">
    <property type="entry name" value="Metalloenz_LuxS/M16"/>
</dbReference>
<feature type="domain" description="Peptidase M16 C-terminal" evidence="11">
    <location>
        <begin position="205"/>
        <end position="385"/>
    </location>
</feature>
<feature type="chain" id="PRO_5003557513" evidence="9">
    <location>
        <begin position="23"/>
        <end position="941"/>
    </location>
</feature>
<dbReference type="EMBL" id="CM001403">
    <property type="protein sequence ID" value="EHQ28671.1"/>
    <property type="molecule type" value="Genomic_DNA"/>
</dbReference>
<dbReference type="eggNOG" id="COG0612">
    <property type="taxonomic scope" value="Bacteria"/>
</dbReference>
<feature type="signal peptide" evidence="9">
    <location>
        <begin position="1"/>
        <end position="22"/>
    </location>
</feature>
<name>H1Y752_9SPHI</name>
<evidence type="ECO:0000313" key="12">
    <source>
        <dbReference type="EMBL" id="EHQ28671.1"/>
    </source>
</evidence>
<dbReference type="SUPFAM" id="SSF63411">
    <property type="entry name" value="LuxS/MPP-like metallohydrolase"/>
    <property type="match status" value="4"/>
</dbReference>
<dbReference type="STRING" id="714943.Mucpa_4582"/>
<accession>H1Y752</accession>
<dbReference type="GO" id="GO:0004222">
    <property type="term" value="F:metalloendopeptidase activity"/>
    <property type="evidence" value="ECO:0007669"/>
    <property type="project" value="InterPro"/>
</dbReference>
<evidence type="ECO:0000256" key="4">
    <source>
        <dbReference type="ARBA" id="ARBA00022723"/>
    </source>
</evidence>
<dbReference type="InterPro" id="IPR001431">
    <property type="entry name" value="Pept_M16_Zn_BS"/>
</dbReference>
<evidence type="ECO:0000313" key="13">
    <source>
        <dbReference type="Proteomes" id="UP000002774"/>
    </source>
</evidence>
<keyword evidence="4" id="KW-0479">Metal-binding</keyword>
<dbReference type="InterPro" id="IPR011765">
    <property type="entry name" value="Pept_M16_N"/>
</dbReference>
<feature type="domain" description="Peptidase M16 N-terminal" evidence="10">
    <location>
        <begin position="49"/>
        <end position="165"/>
    </location>
</feature>
<feature type="domain" description="Peptidase M16 C-terminal" evidence="11">
    <location>
        <begin position="682"/>
        <end position="859"/>
    </location>
</feature>
<evidence type="ECO:0000256" key="5">
    <source>
        <dbReference type="ARBA" id="ARBA00022801"/>
    </source>
</evidence>
<evidence type="ECO:0000256" key="7">
    <source>
        <dbReference type="ARBA" id="ARBA00023049"/>
    </source>
</evidence>
<dbReference type="OrthoDB" id="9811314at2"/>
<evidence type="ECO:0000256" key="9">
    <source>
        <dbReference type="SAM" id="SignalP"/>
    </source>
</evidence>
<dbReference type="HOGENOM" id="CLU_008156_0_0_10"/>
<protein>
    <submittedName>
        <fullName evidence="12">Peptidase M16 domain protein</fullName>
    </submittedName>
</protein>